<dbReference type="RefSeq" id="WP_210653813.1">
    <property type="nucleotide sequence ID" value="NZ_JAGKQQ010000001.1"/>
</dbReference>
<accession>A0ABS5BPU3</accession>
<dbReference type="Proteomes" id="UP000676565">
    <property type="component" value="Unassembled WGS sequence"/>
</dbReference>
<name>A0ABS5BPU3_9BACT</name>
<dbReference type="EMBL" id="JAGKQQ010000001">
    <property type="protein sequence ID" value="MBP3955749.1"/>
    <property type="molecule type" value="Genomic_DNA"/>
</dbReference>
<comment type="caution">
    <text evidence="1">The sequence shown here is derived from an EMBL/GenBank/DDBJ whole genome shotgun (WGS) entry which is preliminary data.</text>
</comment>
<sequence>MTAIILAAAALAAPVAAPTVRVTVHPVAVPKLALKYQLLPEIRELRAGNAAQWYLRCFMEQRNFFFGKDGVAQRVRYQSMTLKELVKEPLSNYGGSALSQADWAARLDTVDWQVLDRVQTEGPDLRLPELGPLQLLGASLQIRFRGEVARGDFDDAIRTAKTMFALARHLSDYPTSAANRTGIAIADMALDTLWELIQQPGCPNLYWALTDLPCPLVELRKGVQGDRALADNDLRAFRDDSALSSTEVEDLVSRLSGRAGYIREQAGLPPRNLRAVLAARAKDAAGVRAARGRLIETGMSKNAVEGFDPVHIVLLDDKRDYEVRRDEEIRLLGVKAWEMDALPGTKRRGADGLFTDLVPRVADVRRTQTRFEQRVALLRVVEALRTFAAAHDGKLPNKLDDVGVPLSVDPFSGKPFEYALEGGVAKLRGSAPKGEERTLGYEVAVQKK</sequence>
<organism evidence="1 2">
    <name type="scientific">Gemmata palustris</name>
    <dbReference type="NCBI Taxonomy" id="2822762"/>
    <lineage>
        <taxon>Bacteria</taxon>
        <taxon>Pseudomonadati</taxon>
        <taxon>Planctomycetota</taxon>
        <taxon>Planctomycetia</taxon>
        <taxon>Gemmatales</taxon>
        <taxon>Gemmataceae</taxon>
        <taxon>Gemmata</taxon>
    </lineage>
</organism>
<protein>
    <submittedName>
        <fullName evidence="1">Uncharacterized protein</fullName>
    </submittedName>
</protein>
<keyword evidence="2" id="KW-1185">Reference proteome</keyword>
<gene>
    <name evidence="1" type="ORF">J8F10_10690</name>
</gene>
<evidence type="ECO:0000313" key="2">
    <source>
        <dbReference type="Proteomes" id="UP000676565"/>
    </source>
</evidence>
<proteinExistence type="predicted"/>
<evidence type="ECO:0000313" key="1">
    <source>
        <dbReference type="EMBL" id="MBP3955749.1"/>
    </source>
</evidence>
<reference evidence="1 2" key="1">
    <citation type="submission" date="2021-04" db="EMBL/GenBank/DDBJ databases">
        <authorList>
            <person name="Ivanova A."/>
        </authorList>
    </citation>
    <scope>NUCLEOTIDE SEQUENCE [LARGE SCALE GENOMIC DNA]</scope>
    <source>
        <strain evidence="1 2">G18</strain>
    </source>
</reference>